<feature type="domain" description="Aminotransferase class V" evidence="2">
    <location>
        <begin position="38"/>
        <end position="383"/>
    </location>
</feature>
<dbReference type="SUPFAM" id="SSF53383">
    <property type="entry name" value="PLP-dependent transferases"/>
    <property type="match status" value="1"/>
</dbReference>
<sequence length="392" mass="42078">MNKPTRVPDRPEPIPGARLLFSNDATVAQLNHGSFGMVPVPVQRAQQRFRDEMEANPHRFFSVGLEERIAHVRRHLATFVGADPEGTALVDNATTGSSIVLSSIPFGTGEEIVTTDHGYGAVDLAVDETCRRTGAVHRVAPVPLTADDATVTAAVLAAITPRTRLVIVDRITAATARLFPVRRIIQEVRATAGDRVAVLVDAAHAPGIVDDPVRELGADFWVGNLHKWAFAPRGTALLSVAPAWRARIRPLVLSWSTEAGFPASLEWVGAHDYTPWLAAPTGLFVLRSLGIDAVREHNAALAEHGQHVVAAAVGAEVPAPTGLPMTLVPLPEGVAAELTAAVALRRRISDELGAEVGLSAWHGRGYLRLSAQVYNRVDDFQRLAEGLPKLIR</sequence>
<gene>
    <name evidence="3" type="ORF">GCM10007977_022060</name>
</gene>
<dbReference type="Gene3D" id="3.40.640.10">
    <property type="entry name" value="Type I PLP-dependent aspartate aminotransferase-like (Major domain)"/>
    <property type="match status" value="1"/>
</dbReference>
<dbReference type="EMBL" id="BMPI01000008">
    <property type="protein sequence ID" value="GGM20467.1"/>
    <property type="molecule type" value="Genomic_DNA"/>
</dbReference>
<reference evidence="3" key="1">
    <citation type="journal article" date="2014" name="Int. J. Syst. Evol. Microbiol.">
        <title>Complete genome sequence of Corynebacterium casei LMG S-19264T (=DSM 44701T), isolated from a smear-ripened cheese.</title>
        <authorList>
            <consortium name="US DOE Joint Genome Institute (JGI-PGF)"/>
            <person name="Walter F."/>
            <person name="Albersmeier A."/>
            <person name="Kalinowski J."/>
            <person name="Ruckert C."/>
        </authorList>
    </citation>
    <scope>NUCLEOTIDE SEQUENCE</scope>
    <source>
        <strain evidence="3">JCM 19831</strain>
    </source>
</reference>
<comment type="caution">
    <text evidence="3">The sequence shown here is derived from an EMBL/GenBank/DDBJ whole genome shotgun (WGS) entry which is preliminary data.</text>
</comment>
<proteinExistence type="predicted"/>
<dbReference type="InterPro" id="IPR015424">
    <property type="entry name" value="PyrdxlP-dep_Trfase"/>
</dbReference>
<evidence type="ECO:0000313" key="4">
    <source>
        <dbReference type="Proteomes" id="UP000642070"/>
    </source>
</evidence>
<dbReference type="InterPro" id="IPR000192">
    <property type="entry name" value="Aminotrans_V_dom"/>
</dbReference>
<dbReference type="Proteomes" id="UP000642070">
    <property type="component" value="Unassembled WGS sequence"/>
</dbReference>
<accession>A0A917TH10</accession>
<keyword evidence="4" id="KW-1185">Reference proteome</keyword>
<dbReference type="AlphaFoldDB" id="A0A917TH10"/>
<evidence type="ECO:0000256" key="1">
    <source>
        <dbReference type="ARBA" id="ARBA00022898"/>
    </source>
</evidence>
<dbReference type="Pfam" id="PF00266">
    <property type="entry name" value="Aminotran_5"/>
    <property type="match status" value="1"/>
</dbReference>
<evidence type="ECO:0000313" key="3">
    <source>
        <dbReference type="EMBL" id="GGM20467.1"/>
    </source>
</evidence>
<organism evidence="3 4">
    <name type="scientific">Dactylosporangium sucinum</name>
    <dbReference type="NCBI Taxonomy" id="1424081"/>
    <lineage>
        <taxon>Bacteria</taxon>
        <taxon>Bacillati</taxon>
        <taxon>Actinomycetota</taxon>
        <taxon>Actinomycetes</taxon>
        <taxon>Micromonosporales</taxon>
        <taxon>Micromonosporaceae</taxon>
        <taxon>Dactylosporangium</taxon>
    </lineage>
</organism>
<name>A0A917TH10_9ACTN</name>
<keyword evidence="3" id="KW-0808">Transferase</keyword>
<dbReference type="InterPro" id="IPR015422">
    <property type="entry name" value="PyrdxlP-dep_Trfase_small"/>
</dbReference>
<dbReference type="GO" id="GO:0008483">
    <property type="term" value="F:transaminase activity"/>
    <property type="evidence" value="ECO:0007669"/>
    <property type="project" value="UniProtKB-KW"/>
</dbReference>
<dbReference type="Gene3D" id="3.90.1150.10">
    <property type="entry name" value="Aspartate Aminotransferase, domain 1"/>
    <property type="match status" value="1"/>
</dbReference>
<protein>
    <submittedName>
        <fullName evidence="3">Aminotransferase class V</fullName>
    </submittedName>
</protein>
<evidence type="ECO:0000259" key="2">
    <source>
        <dbReference type="Pfam" id="PF00266"/>
    </source>
</evidence>
<dbReference type="PANTHER" id="PTHR43092:SF2">
    <property type="entry name" value="HERCYNYLCYSTEINE SULFOXIDE LYASE"/>
    <property type="match status" value="1"/>
</dbReference>
<keyword evidence="1" id="KW-0663">Pyridoxal phosphate</keyword>
<reference evidence="3" key="2">
    <citation type="submission" date="2020-09" db="EMBL/GenBank/DDBJ databases">
        <authorList>
            <person name="Sun Q."/>
            <person name="Ohkuma M."/>
        </authorList>
    </citation>
    <scope>NUCLEOTIDE SEQUENCE</scope>
    <source>
        <strain evidence="3">JCM 19831</strain>
    </source>
</reference>
<dbReference type="PANTHER" id="PTHR43092">
    <property type="entry name" value="L-CYSTEINE DESULFHYDRASE"/>
    <property type="match status" value="1"/>
</dbReference>
<keyword evidence="3" id="KW-0032">Aminotransferase</keyword>
<dbReference type="RefSeq" id="WP_190249655.1">
    <property type="nucleotide sequence ID" value="NZ_BMPI01000008.1"/>
</dbReference>
<dbReference type="InterPro" id="IPR015421">
    <property type="entry name" value="PyrdxlP-dep_Trfase_major"/>
</dbReference>